<gene>
    <name evidence="2" type="ORF">DVR09_04960</name>
</gene>
<sequence>MDAFDPTAWSAALLGLFCIAVAIGALRQPGLWRQMVDEIDGSPALQLISGFCELSVGAAIFLLNPWIQGDLLAMIVKTIGGLMMAEALVVMAMSDIYFHFWLKNLAALHRLWPLFTLMAGLALATAGMIRLA</sequence>
<dbReference type="AlphaFoldDB" id="A0A345YCW9"/>
<feature type="transmembrane region" description="Helical" evidence="1">
    <location>
        <begin position="6"/>
        <end position="26"/>
    </location>
</feature>
<organism evidence="2 3">
    <name type="scientific">Erythrobacter aureus</name>
    <dbReference type="NCBI Taxonomy" id="2182384"/>
    <lineage>
        <taxon>Bacteria</taxon>
        <taxon>Pseudomonadati</taxon>
        <taxon>Pseudomonadota</taxon>
        <taxon>Alphaproteobacteria</taxon>
        <taxon>Sphingomonadales</taxon>
        <taxon>Erythrobacteraceae</taxon>
        <taxon>Erythrobacter/Porphyrobacter group</taxon>
        <taxon>Erythrobacter</taxon>
    </lineage>
</organism>
<dbReference type="EMBL" id="CP031357">
    <property type="protein sequence ID" value="AXK41771.1"/>
    <property type="molecule type" value="Genomic_DNA"/>
</dbReference>
<evidence type="ECO:0000256" key="1">
    <source>
        <dbReference type="SAM" id="Phobius"/>
    </source>
</evidence>
<evidence type="ECO:0000313" key="2">
    <source>
        <dbReference type="EMBL" id="AXK41771.1"/>
    </source>
</evidence>
<accession>A0A345YCW9</accession>
<feature type="transmembrane region" description="Helical" evidence="1">
    <location>
        <begin position="112"/>
        <end position="131"/>
    </location>
</feature>
<keyword evidence="3" id="KW-1185">Reference proteome</keyword>
<reference evidence="3" key="1">
    <citation type="submission" date="2018-07" db="EMBL/GenBank/DDBJ databases">
        <title>Genome sequence of Erythrobacter strain YH-07, an antagonistic bacterium isolated from Yellow Sea.</title>
        <authorList>
            <person name="Tang T."/>
            <person name="Liu Q."/>
            <person name="Sun X."/>
        </authorList>
    </citation>
    <scope>NUCLEOTIDE SEQUENCE [LARGE SCALE GENOMIC DNA]</scope>
    <source>
        <strain evidence="3">YH-07</strain>
    </source>
</reference>
<feature type="transmembrane region" description="Helical" evidence="1">
    <location>
        <begin position="79"/>
        <end position="100"/>
    </location>
</feature>
<keyword evidence="1" id="KW-1133">Transmembrane helix</keyword>
<feature type="transmembrane region" description="Helical" evidence="1">
    <location>
        <begin position="47"/>
        <end position="67"/>
    </location>
</feature>
<dbReference type="OrthoDB" id="7410390at2"/>
<protein>
    <submittedName>
        <fullName evidence="2">Uncharacterized protein</fullName>
    </submittedName>
</protein>
<keyword evidence="1" id="KW-0812">Transmembrane</keyword>
<name>A0A345YCW9_9SPHN</name>
<proteinExistence type="predicted"/>
<evidence type="ECO:0000313" key="3">
    <source>
        <dbReference type="Proteomes" id="UP000254508"/>
    </source>
</evidence>
<dbReference type="KEGG" id="err:DVR09_04960"/>
<dbReference type="RefSeq" id="WP_115415958.1">
    <property type="nucleotide sequence ID" value="NZ_CP031357.1"/>
</dbReference>
<keyword evidence="1" id="KW-0472">Membrane</keyword>
<dbReference type="Proteomes" id="UP000254508">
    <property type="component" value="Chromosome"/>
</dbReference>